<evidence type="ECO:0000313" key="4">
    <source>
        <dbReference type="EMBL" id="KXB38297.1"/>
    </source>
</evidence>
<dbReference type="EMBL" id="LSCQ01000007">
    <property type="protein sequence ID" value="KXB38297.1"/>
    <property type="molecule type" value="Genomic_DNA"/>
</dbReference>
<dbReference type="Gene3D" id="3.20.20.70">
    <property type="entry name" value="Aldolase class I"/>
    <property type="match status" value="1"/>
</dbReference>
<evidence type="ECO:0000313" key="5">
    <source>
        <dbReference type="Proteomes" id="UP000070422"/>
    </source>
</evidence>
<sequence length="407" mass="46167">MNAQTTQKYQPLFQPIRLPNGIELANRFSLNPLTTNSSSLEGFVSEEDIAYAKRRSHSAPLQVTTAAYIEDYGQLFEYGPSVRDDRFIEGLSKLAKAMKQNGAKAILQLTHAGRFAKATLKDYHVVYGPSYMHLQSPVEHDVLPMSERKIKHVVEQYAQATRRAIEAGFDGVEISNAQRLLPQQFFSPFSNKRTDQYGPQTLENRARFGVEATQAIQKMIDACHATHFILGFRGTPEERRGIQVGYPVDEFNDYFDRLLDVADIQYYASASWGHDIYLDKARGGKYKGEYVNRIVKDHLNGRVPLIATGGINTPDKALEALQNADMVGLSSVFVMEPDFVDKLERGEEDQLDLSYRSERLKDLAIPEKAFKDLVEFMDYGGSLPKETRNDLRQLSPQNSISYFKDYH</sequence>
<dbReference type="SUPFAM" id="SSF51395">
    <property type="entry name" value="FMN-linked oxidoreductases"/>
    <property type="match status" value="1"/>
</dbReference>
<dbReference type="STRING" id="87541.AWM71_04720"/>
<keyword evidence="1" id="KW-0285">Flavoprotein</keyword>
<dbReference type="OrthoDB" id="9806724at2"/>
<dbReference type="PATRIC" id="fig|87541.4.peg.49"/>
<comment type="caution">
    <text evidence="4">The sequence shown here is derived from an EMBL/GenBank/DDBJ whole genome shotgun (WGS) entry which is preliminary data.</text>
</comment>
<dbReference type="PANTHER" id="PTHR43656:SF2">
    <property type="entry name" value="BINDING OXIDOREDUCTASE, PUTATIVE (AFU_ORTHOLOGUE AFUA_2G08260)-RELATED"/>
    <property type="match status" value="1"/>
</dbReference>
<proteinExistence type="predicted"/>
<feature type="domain" description="NADH:flavin oxidoreductase/NADH oxidase N-terminal" evidence="3">
    <location>
        <begin position="12"/>
        <end position="349"/>
    </location>
</feature>
<dbReference type="GO" id="GO:0010181">
    <property type="term" value="F:FMN binding"/>
    <property type="evidence" value="ECO:0007669"/>
    <property type="project" value="InterPro"/>
</dbReference>
<protein>
    <submittedName>
        <fullName evidence="4">Oxidoreductase, FAD/FMN-binding protein</fullName>
    </submittedName>
</protein>
<dbReference type="InterPro" id="IPR001155">
    <property type="entry name" value="OxRdtase_FMN_N"/>
</dbReference>
<dbReference type="CDD" id="cd04735">
    <property type="entry name" value="OYE_like_4_FMN"/>
    <property type="match status" value="1"/>
</dbReference>
<keyword evidence="2" id="KW-0560">Oxidoreductase</keyword>
<dbReference type="InterPro" id="IPR013785">
    <property type="entry name" value="Aldolase_TIM"/>
</dbReference>
<dbReference type="PANTHER" id="PTHR43656">
    <property type="entry name" value="BINDING OXIDOREDUCTASE, PUTATIVE (AFU_ORTHOLOGUE AFUA_2G08260)-RELATED"/>
    <property type="match status" value="1"/>
</dbReference>
<evidence type="ECO:0000259" key="3">
    <source>
        <dbReference type="Pfam" id="PF00724"/>
    </source>
</evidence>
<dbReference type="RefSeq" id="WP_060936267.1">
    <property type="nucleotide sequence ID" value="NZ_JASOZP010000023.1"/>
</dbReference>
<dbReference type="AlphaFoldDB" id="A0A133Y543"/>
<accession>A0A133Y543</accession>
<name>A0A133Y543_9LACT</name>
<evidence type="ECO:0000256" key="1">
    <source>
        <dbReference type="ARBA" id="ARBA00022630"/>
    </source>
</evidence>
<dbReference type="Proteomes" id="UP000070422">
    <property type="component" value="Unassembled WGS sequence"/>
</dbReference>
<organism evidence="4 5">
    <name type="scientific">Aerococcus christensenii</name>
    <dbReference type="NCBI Taxonomy" id="87541"/>
    <lineage>
        <taxon>Bacteria</taxon>
        <taxon>Bacillati</taxon>
        <taxon>Bacillota</taxon>
        <taxon>Bacilli</taxon>
        <taxon>Lactobacillales</taxon>
        <taxon>Aerococcaceae</taxon>
        <taxon>Aerococcus</taxon>
    </lineage>
</organism>
<reference evidence="4 5" key="1">
    <citation type="submission" date="2016-01" db="EMBL/GenBank/DDBJ databases">
        <authorList>
            <person name="Oliw E.H."/>
        </authorList>
    </citation>
    <scope>NUCLEOTIDE SEQUENCE [LARGE SCALE GENOMIC DNA]</scope>
    <source>
        <strain evidence="4 5">KA00635</strain>
    </source>
</reference>
<gene>
    <name evidence="4" type="ORF">HMPREF3187_00049</name>
</gene>
<dbReference type="GO" id="GO:0016491">
    <property type="term" value="F:oxidoreductase activity"/>
    <property type="evidence" value="ECO:0007669"/>
    <property type="project" value="UniProtKB-KW"/>
</dbReference>
<dbReference type="Pfam" id="PF00724">
    <property type="entry name" value="Oxidored_FMN"/>
    <property type="match status" value="1"/>
</dbReference>
<evidence type="ECO:0000256" key="2">
    <source>
        <dbReference type="ARBA" id="ARBA00023002"/>
    </source>
</evidence>
<dbReference type="InterPro" id="IPR051799">
    <property type="entry name" value="NADH_flavin_oxidoreductase"/>
</dbReference>